<keyword evidence="3 5" id="KW-1133">Transmembrane helix</keyword>
<dbReference type="Gene3D" id="1.20.120.1630">
    <property type="match status" value="1"/>
</dbReference>
<proteinExistence type="predicted"/>
<feature type="transmembrane region" description="Helical" evidence="5">
    <location>
        <begin position="216"/>
        <end position="235"/>
    </location>
</feature>
<evidence type="ECO:0000256" key="1">
    <source>
        <dbReference type="ARBA" id="ARBA00004127"/>
    </source>
</evidence>
<feature type="transmembrane region" description="Helical" evidence="5">
    <location>
        <begin position="188"/>
        <end position="210"/>
    </location>
</feature>
<feature type="transmembrane region" description="Helical" evidence="5">
    <location>
        <begin position="116"/>
        <end position="141"/>
    </location>
</feature>
<dbReference type="InterPro" id="IPR007318">
    <property type="entry name" value="Phopholipid_MeTrfase"/>
</dbReference>
<evidence type="ECO:0000313" key="6">
    <source>
        <dbReference type="EMBL" id="MBB5327224.1"/>
    </source>
</evidence>
<name>A0A9X0QBC4_9BACT</name>
<keyword evidence="2 5" id="KW-0812">Transmembrane</keyword>
<keyword evidence="4 5" id="KW-0472">Membrane</keyword>
<evidence type="ECO:0000256" key="2">
    <source>
        <dbReference type="ARBA" id="ARBA00022692"/>
    </source>
</evidence>
<comment type="subcellular location">
    <subcellularLocation>
        <location evidence="1">Endomembrane system</location>
        <topology evidence="1">Multi-pass membrane protein</topology>
    </subcellularLocation>
</comment>
<evidence type="ECO:0000313" key="7">
    <source>
        <dbReference type="Proteomes" id="UP000535182"/>
    </source>
</evidence>
<reference evidence="6 7" key="1">
    <citation type="submission" date="2020-08" db="EMBL/GenBank/DDBJ databases">
        <title>Genomic Encyclopedia of Type Strains, Phase IV (KMG-V): Genome sequencing to study the core and pangenomes of soil and plant-associated prokaryotes.</title>
        <authorList>
            <person name="Whitman W."/>
        </authorList>
    </citation>
    <scope>NUCLEOTIDE SEQUENCE [LARGE SCALE GENOMIC DNA]</scope>
    <source>
        <strain evidence="6 7">X5P2</strain>
    </source>
</reference>
<dbReference type="EMBL" id="JACHEB010000002">
    <property type="protein sequence ID" value="MBB5327224.1"/>
    <property type="molecule type" value="Genomic_DNA"/>
</dbReference>
<evidence type="ECO:0000256" key="4">
    <source>
        <dbReference type="ARBA" id="ARBA00023136"/>
    </source>
</evidence>
<dbReference type="GO" id="GO:0012505">
    <property type="term" value="C:endomembrane system"/>
    <property type="evidence" value="ECO:0007669"/>
    <property type="project" value="UniProtKB-SubCell"/>
</dbReference>
<dbReference type="AlphaFoldDB" id="A0A9X0QBC4"/>
<feature type="transmembrane region" description="Helical" evidence="5">
    <location>
        <begin position="12"/>
        <end position="31"/>
    </location>
</feature>
<dbReference type="Pfam" id="PF04191">
    <property type="entry name" value="PEMT"/>
    <property type="match status" value="1"/>
</dbReference>
<keyword evidence="7" id="KW-1185">Reference proteome</keyword>
<accession>A0A9X0QBC4</accession>
<dbReference type="Proteomes" id="UP000535182">
    <property type="component" value="Unassembled WGS sequence"/>
</dbReference>
<dbReference type="InterPro" id="IPR052527">
    <property type="entry name" value="Metal_cation-efflux_comp"/>
</dbReference>
<protein>
    <submittedName>
        <fullName evidence="6">Protein-S-isoprenylcysteine O-methyltransferase Ste14</fullName>
    </submittedName>
</protein>
<evidence type="ECO:0000256" key="5">
    <source>
        <dbReference type="SAM" id="Phobius"/>
    </source>
</evidence>
<organism evidence="6 7">
    <name type="scientific">Tunturiibacter gelidiferens</name>
    <dbReference type="NCBI Taxonomy" id="3069689"/>
    <lineage>
        <taxon>Bacteria</taxon>
        <taxon>Pseudomonadati</taxon>
        <taxon>Acidobacteriota</taxon>
        <taxon>Terriglobia</taxon>
        <taxon>Terriglobales</taxon>
        <taxon>Acidobacteriaceae</taxon>
        <taxon>Tunturiibacter</taxon>
    </lineage>
</organism>
<dbReference type="PANTHER" id="PTHR43847:SF1">
    <property type="entry name" value="BLL3993 PROTEIN"/>
    <property type="match status" value="1"/>
</dbReference>
<sequence length="238" mass="26334">MKATALEFRLRFLLGVIIYVLGFIAPWNIFLHLDSIRTWQFLAASPARSGWLGFSAATIAVLILGILCALTGAFLRTWASAYLDPSIVKAGTMHGDNVMADGPYRHLRNPLYLGTFFHTFALALLMPPSGAIFCILAIAFIQLRLINAEESFLAAKLGEPYLAYCAKVPRLFPSLTARVPASATQTTWFKALLSEIYMWGVFVSFATLGWRYNSVLIIKGVLISLGISLIIRAFLPKR</sequence>
<dbReference type="RefSeq" id="WP_183973779.1">
    <property type="nucleotide sequence ID" value="NZ_JACHEB010000002.1"/>
</dbReference>
<evidence type="ECO:0000256" key="3">
    <source>
        <dbReference type="ARBA" id="ARBA00022989"/>
    </source>
</evidence>
<gene>
    <name evidence="6" type="ORF">HDF14_000829</name>
</gene>
<dbReference type="PANTHER" id="PTHR43847">
    <property type="entry name" value="BLL3993 PROTEIN"/>
    <property type="match status" value="1"/>
</dbReference>
<comment type="caution">
    <text evidence="6">The sequence shown here is derived from an EMBL/GenBank/DDBJ whole genome shotgun (WGS) entry which is preliminary data.</text>
</comment>
<feature type="transmembrane region" description="Helical" evidence="5">
    <location>
        <begin position="51"/>
        <end position="75"/>
    </location>
</feature>